<evidence type="ECO:0000313" key="5">
    <source>
        <dbReference type="EMBL" id="CAH9145588.1"/>
    </source>
</evidence>
<evidence type="ECO:0000256" key="1">
    <source>
        <dbReference type="ARBA" id="ARBA00004370"/>
    </source>
</evidence>
<dbReference type="EMBL" id="CAMAPF010000093">
    <property type="protein sequence ID" value="CAH9097520.1"/>
    <property type="molecule type" value="Genomic_DNA"/>
</dbReference>
<dbReference type="GO" id="GO:0005886">
    <property type="term" value="C:plasma membrane"/>
    <property type="evidence" value="ECO:0007669"/>
    <property type="project" value="TreeGrafter"/>
</dbReference>
<comment type="caution">
    <text evidence="4">The sequence shown here is derived from an EMBL/GenBank/DDBJ whole genome shotgun (WGS) entry which is preliminary data.</text>
</comment>
<reference evidence="4" key="1">
    <citation type="submission" date="2022-07" db="EMBL/GenBank/DDBJ databases">
        <authorList>
            <person name="Macas J."/>
            <person name="Novak P."/>
            <person name="Neumann P."/>
        </authorList>
    </citation>
    <scope>NUCLEOTIDE SEQUENCE</scope>
</reference>
<evidence type="ECO:0000256" key="2">
    <source>
        <dbReference type="ARBA" id="ARBA00023136"/>
    </source>
</evidence>
<keyword evidence="3" id="KW-1133">Transmembrane helix</keyword>
<organism evidence="4 6">
    <name type="scientific">Cuscuta epithymum</name>
    <dbReference type="NCBI Taxonomy" id="186058"/>
    <lineage>
        <taxon>Eukaryota</taxon>
        <taxon>Viridiplantae</taxon>
        <taxon>Streptophyta</taxon>
        <taxon>Embryophyta</taxon>
        <taxon>Tracheophyta</taxon>
        <taxon>Spermatophyta</taxon>
        <taxon>Magnoliopsida</taxon>
        <taxon>eudicotyledons</taxon>
        <taxon>Gunneridae</taxon>
        <taxon>Pentapetalae</taxon>
        <taxon>asterids</taxon>
        <taxon>lamiids</taxon>
        <taxon>Solanales</taxon>
        <taxon>Convolvulaceae</taxon>
        <taxon>Cuscuteae</taxon>
        <taxon>Cuscuta</taxon>
        <taxon>Cuscuta subgen. Cuscuta</taxon>
    </lineage>
</organism>
<feature type="transmembrane region" description="Helical" evidence="3">
    <location>
        <begin position="20"/>
        <end position="44"/>
    </location>
</feature>
<proteinExistence type="predicted"/>
<name>A0AAV0DBG7_9ASTE</name>
<sequence>MMRSFNLSGYRSYRREFECYTCFCVIIKIVLLILIGALIVLFILDIIYSIGHPDPKVPAYSVLDAPLTTINDSSSGSTGGGGVTFILNTRNRNKKMYTNDVGPSSASLYLGGALTPAQELVANATLTAFLQPPLASTNFTLTFPAAVPKDTSSAVIKMTAQFRYSYYPDYDELQVSCQLSKRKGFDAATQCDVKYFSCSTDRHRRFGGNHLSFS</sequence>
<protein>
    <recommendedName>
        <fullName evidence="7">Late embryogenesis abundant protein LEA-2 subgroup domain-containing protein</fullName>
    </recommendedName>
</protein>
<dbReference type="GO" id="GO:0098542">
    <property type="term" value="P:defense response to other organism"/>
    <property type="evidence" value="ECO:0007669"/>
    <property type="project" value="InterPro"/>
</dbReference>
<dbReference type="PANTHER" id="PTHR31234:SF2">
    <property type="entry name" value="OS05G0199100 PROTEIN"/>
    <property type="match status" value="1"/>
</dbReference>
<dbReference type="InterPro" id="IPR044839">
    <property type="entry name" value="NDR1-like"/>
</dbReference>
<dbReference type="AlphaFoldDB" id="A0AAV0DBG7"/>
<dbReference type="Proteomes" id="UP001152523">
    <property type="component" value="Unassembled WGS sequence"/>
</dbReference>
<evidence type="ECO:0000313" key="6">
    <source>
        <dbReference type="Proteomes" id="UP001152523"/>
    </source>
</evidence>
<dbReference type="EMBL" id="CAMAPF010001081">
    <property type="protein sequence ID" value="CAH9145588.1"/>
    <property type="molecule type" value="Genomic_DNA"/>
</dbReference>
<evidence type="ECO:0008006" key="7">
    <source>
        <dbReference type="Google" id="ProtNLM"/>
    </source>
</evidence>
<evidence type="ECO:0000313" key="4">
    <source>
        <dbReference type="EMBL" id="CAH9097520.1"/>
    </source>
</evidence>
<comment type="subcellular location">
    <subcellularLocation>
        <location evidence="1">Membrane</location>
    </subcellularLocation>
</comment>
<dbReference type="PANTHER" id="PTHR31234">
    <property type="entry name" value="LATE EMBRYOGENESIS ABUNDANT (LEA) HYDROXYPROLINE-RICH GLYCOPROTEIN FAMILY"/>
    <property type="match status" value="1"/>
</dbReference>
<keyword evidence="6" id="KW-1185">Reference proteome</keyword>
<keyword evidence="2 3" id="KW-0472">Membrane</keyword>
<keyword evidence="3" id="KW-0812">Transmembrane</keyword>
<gene>
    <name evidence="4" type="ORF">CEPIT_LOCUS14094</name>
    <name evidence="5" type="ORF">CEPIT_LOCUS42326</name>
</gene>
<evidence type="ECO:0000256" key="3">
    <source>
        <dbReference type="SAM" id="Phobius"/>
    </source>
</evidence>
<accession>A0AAV0DBG7</accession>